<proteinExistence type="predicted"/>
<keyword evidence="1" id="KW-0732">Signal</keyword>
<keyword evidence="3" id="KW-1185">Reference proteome</keyword>
<accession>A0A345ZBI7</accession>
<dbReference type="PROSITE" id="PS51257">
    <property type="entry name" value="PROKAR_LIPOPROTEIN"/>
    <property type="match status" value="1"/>
</dbReference>
<evidence type="ECO:0000313" key="3">
    <source>
        <dbReference type="Proteomes" id="UP000254834"/>
    </source>
</evidence>
<dbReference type="KEGG" id="cdes:C0J27_02755"/>
<feature type="chain" id="PRO_5016765094" evidence="1">
    <location>
        <begin position="21"/>
        <end position="267"/>
    </location>
</feature>
<dbReference type="AlphaFoldDB" id="A0A345ZBI7"/>
<dbReference type="EMBL" id="CP025544">
    <property type="protein sequence ID" value="AXK60654.1"/>
    <property type="molecule type" value="Genomic_DNA"/>
</dbReference>
<dbReference type="Proteomes" id="UP000254834">
    <property type="component" value="Chromosome"/>
</dbReference>
<feature type="signal peptide" evidence="1">
    <location>
        <begin position="1"/>
        <end position="20"/>
    </location>
</feature>
<name>A0A345ZBI7_9BACT</name>
<evidence type="ECO:0000313" key="2">
    <source>
        <dbReference type="EMBL" id="AXK60654.1"/>
    </source>
</evidence>
<evidence type="ECO:0000256" key="1">
    <source>
        <dbReference type="SAM" id="SignalP"/>
    </source>
</evidence>
<protein>
    <submittedName>
        <fullName evidence="2">Uncharacterized protein</fullName>
    </submittedName>
</protein>
<reference evidence="2 3" key="1">
    <citation type="submission" date="2017-12" db="EMBL/GenBank/DDBJ databases">
        <title>Chromulinavorax destructans is a abundant pathogen of dominant heterotrophic picoflagllates.</title>
        <authorList>
            <person name="Deeg C.M."/>
            <person name="Zimmer M."/>
            <person name="Suttle C.A."/>
        </authorList>
    </citation>
    <scope>NUCLEOTIDE SEQUENCE [LARGE SCALE GENOMIC DNA]</scope>
    <source>
        <strain evidence="2 3">SeV1</strain>
    </source>
</reference>
<dbReference type="RefSeq" id="WP_115585669.1">
    <property type="nucleotide sequence ID" value="NZ_CP025544.1"/>
</dbReference>
<sequence>MNLKSIFLILSSIACNTMHSSQVDVTAEQNPQAPQNIQTTSQEKAKVTSYLTPPSIKPVDATPAPSNFFTTAAYGILKHAGKTDYEILMDLAKSGTLQADYATNRSEAFNRFNAAARERFKEKDLLLAQQQEKIANLFSTANKIDADFVLAKALAAEYFTLQKDALEKTLKKQANEIEPALRKIRNDIIQQADKDYIDALAKQLEHAHHAASNCQYLYRESKSSENFTLQKDEHYQNIKAFSELLATINQDVEIADDTNLYHLPKKK</sequence>
<gene>
    <name evidence="2" type="ORF">C0J27_02755</name>
</gene>
<organism evidence="2 3">
    <name type="scientific">Candidatus Chromulinivorax destructor</name>
    <dbReference type="NCBI Taxonomy" id="2066483"/>
    <lineage>
        <taxon>Bacteria</taxon>
        <taxon>Candidatus Babelota</taxon>
        <taxon>Candidatus Babeliae</taxon>
        <taxon>Candidatus Babeliales</taxon>
        <taxon>Candidatus Chromulinivoraceae</taxon>
        <taxon>Candidatus Chromulinivorax</taxon>
    </lineage>
</organism>